<evidence type="ECO:0000313" key="3">
    <source>
        <dbReference type="EMBL" id="CEM47840.1"/>
    </source>
</evidence>
<name>A0A0G4HTV1_9ALVE</name>
<reference evidence="3" key="1">
    <citation type="submission" date="2014-11" db="EMBL/GenBank/DDBJ databases">
        <authorList>
            <person name="Otto D Thomas"/>
            <person name="Naeem Raeece"/>
        </authorList>
    </citation>
    <scope>NUCLEOTIDE SEQUENCE</scope>
</reference>
<keyword evidence="2" id="KW-0812">Transmembrane</keyword>
<sequence length="314" mass="34207">MTGNYSTYVEDSTFVCVKATSSWSGWLDFQFNPESVPSVLEHLVSKEVWEQTVTRYNQGFLPPWCQPRWSRFAFLMLFCAVYLILIFFAPYGAFLAFGFAILFCSLVILLFVLVRRRKRAHFSEVSERLWQSCLSFKAYNPFNCYDSDKLIVDTVRLTEVGGATRVPTQGQKGPGSSASALPKSNNSTAPPSSAGDKSSIQQQKRETGAKEEQQVPAEALRQALKTQKSLFTSMSTFTDDSTDGGVWEREEREVSGPGPVPSVVGSANGSGVPTLVPTPLPTSAGSASARASSSSPSPVPESPRTSRTAPTDLA</sequence>
<proteinExistence type="predicted"/>
<feature type="compositionally biased region" description="Basic and acidic residues" evidence="1">
    <location>
        <begin position="203"/>
        <end position="213"/>
    </location>
</feature>
<evidence type="ECO:0000256" key="1">
    <source>
        <dbReference type="SAM" id="MobiDB-lite"/>
    </source>
</evidence>
<feature type="transmembrane region" description="Helical" evidence="2">
    <location>
        <begin position="72"/>
        <end position="89"/>
    </location>
</feature>
<feature type="region of interest" description="Disordered" evidence="1">
    <location>
        <begin position="163"/>
        <end position="216"/>
    </location>
</feature>
<dbReference type="AlphaFoldDB" id="A0A0G4HTV1"/>
<keyword evidence="2" id="KW-0472">Membrane</keyword>
<feature type="compositionally biased region" description="Low complexity" evidence="1">
    <location>
        <begin position="255"/>
        <end position="308"/>
    </location>
</feature>
<evidence type="ECO:0000256" key="2">
    <source>
        <dbReference type="SAM" id="Phobius"/>
    </source>
</evidence>
<dbReference type="EMBL" id="CDMZ01003861">
    <property type="protein sequence ID" value="CEM47840.1"/>
    <property type="molecule type" value="Genomic_DNA"/>
</dbReference>
<accession>A0A0G4HTV1</accession>
<feature type="region of interest" description="Disordered" evidence="1">
    <location>
        <begin position="234"/>
        <end position="314"/>
    </location>
</feature>
<feature type="transmembrane region" description="Helical" evidence="2">
    <location>
        <begin position="95"/>
        <end position="114"/>
    </location>
</feature>
<keyword evidence="2" id="KW-1133">Transmembrane helix</keyword>
<gene>
    <name evidence="3" type="ORF">Cvel_8529</name>
</gene>
<organism evidence="3">
    <name type="scientific">Chromera velia CCMP2878</name>
    <dbReference type="NCBI Taxonomy" id="1169474"/>
    <lineage>
        <taxon>Eukaryota</taxon>
        <taxon>Sar</taxon>
        <taxon>Alveolata</taxon>
        <taxon>Colpodellida</taxon>
        <taxon>Chromeraceae</taxon>
        <taxon>Chromera</taxon>
    </lineage>
</organism>
<dbReference type="VEuPathDB" id="CryptoDB:Cvel_8529"/>
<protein>
    <submittedName>
        <fullName evidence="3">Uncharacterized protein</fullName>
    </submittedName>
</protein>
<feature type="compositionally biased region" description="Polar residues" evidence="1">
    <location>
        <begin position="166"/>
        <end position="202"/>
    </location>
</feature>